<evidence type="ECO:0000313" key="3">
    <source>
        <dbReference type="EMBL" id="OIQ98355.1"/>
    </source>
</evidence>
<dbReference type="InterPro" id="IPR013702">
    <property type="entry name" value="FIST_domain_N"/>
</dbReference>
<comment type="caution">
    <text evidence="3">The sequence shown here is derived from an EMBL/GenBank/DDBJ whole genome shotgun (WGS) entry which is preliminary data.</text>
</comment>
<dbReference type="EMBL" id="MLJW01000120">
    <property type="protein sequence ID" value="OIQ98355.1"/>
    <property type="molecule type" value="Genomic_DNA"/>
</dbReference>
<evidence type="ECO:0000259" key="2">
    <source>
        <dbReference type="SMART" id="SM01204"/>
    </source>
</evidence>
<dbReference type="Pfam" id="PF08495">
    <property type="entry name" value="FIST"/>
    <property type="match status" value="1"/>
</dbReference>
<dbReference type="PANTHER" id="PTHR40252:SF2">
    <property type="entry name" value="BLR0328 PROTEIN"/>
    <property type="match status" value="1"/>
</dbReference>
<dbReference type="InterPro" id="IPR019494">
    <property type="entry name" value="FIST_C"/>
</dbReference>
<feature type="domain" description="FIST C-domain" evidence="2">
    <location>
        <begin position="231"/>
        <end position="361"/>
    </location>
</feature>
<protein>
    <submittedName>
        <fullName evidence="3">FIST N domain protein</fullName>
    </submittedName>
</protein>
<reference evidence="3" key="1">
    <citation type="submission" date="2016-10" db="EMBL/GenBank/DDBJ databases">
        <title>Sequence of Gallionella enrichment culture.</title>
        <authorList>
            <person name="Poehlein A."/>
            <person name="Muehling M."/>
            <person name="Daniel R."/>
        </authorList>
    </citation>
    <scope>NUCLEOTIDE SEQUENCE</scope>
</reference>
<sequence length="381" mass="39717">MAAGNSASEGPEIAVSLRAEAGAAVAELAAALGGGPWGHLLLFAAPGYAAEALAAALARHFPGQPYAACATAGGIGLGLLSGPGLVAVALPRASFSGVSLLLPALPDVAPQDTIRVLQDLGHRLSEDGGGLFALTLLGGFRHREEVVLSLLQRALAGVPVVGGSAGEAEAGGYVIRNGEVARGGGLIVLLRTPLPFRIFKSDHFRPTGRKLVVTACDPDSGRVRELNGETAAAAYALAAGLRPDLLDERAFAEHLLLIKSGDDYFCRSILRREPDGSLIFHGVVDHGLVLTLAHTGHIAETLERTLAALDGALGGLAGVIGFDCLQRRREAERYALSERLSALFRRYRVAGFHSNGEQYHALHLTNTFTGIAFGRRGEAVL</sequence>
<feature type="domain" description="FIST" evidence="1">
    <location>
        <begin position="36"/>
        <end position="230"/>
    </location>
</feature>
<dbReference type="PANTHER" id="PTHR40252">
    <property type="entry name" value="BLR0328 PROTEIN"/>
    <property type="match status" value="1"/>
</dbReference>
<organism evidence="3">
    <name type="scientific">mine drainage metagenome</name>
    <dbReference type="NCBI Taxonomy" id="410659"/>
    <lineage>
        <taxon>unclassified sequences</taxon>
        <taxon>metagenomes</taxon>
        <taxon>ecological metagenomes</taxon>
    </lineage>
</organism>
<dbReference type="AlphaFoldDB" id="A0A1J5S9B6"/>
<dbReference type="Pfam" id="PF10442">
    <property type="entry name" value="FIST_C"/>
    <property type="match status" value="1"/>
</dbReference>
<name>A0A1J5S9B6_9ZZZZ</name>
<proteinExistence type="predicted"/>
<evidence type="ECO:0000259" key="1">
    <source>
        <dbReference type="SMART" id="SM00897"/>
    </source>
</evidence>
<gene>
    <name evidence="3" type="ORF">GALL_196330</name>
</gene>
<accession>A0A1J5S9B6</accession>
<dbReference type="SMART" id="SM01204">
    <property type="entry name" value="FIST_C"/>
    <property type="match status" value="1"/>
</dbReference>
<dbReference type="SMART" id="SM00897">
    <property type="entry name" value="FIST"/>
    <property type="match status" value="1"/>
</dbReference>